<protein>
    <recommendedName>
        <fullName evidence="3">YbdD/YjiX family protein</fullName>
    </recommendedName>
</protein>
<dbReference type="PANTHER" id="PTHR38453">
    <property type="entry name" value="CYTOPLASMIC PROTEIN-RELATED"/>
    <property type="match status" value="1"/>
</dbReference>
<dbReference type="InterPro" id="IPR007423">
    <property type="entry name" value="Sel_put"/>
</dbReference>
<keyword evidence="2" id="KW-1185">Reference proteome</keyword>
<sequence>MKHHKAAIKRKLAAFWKTAKLTANLMAGVPDYENYVAQQRRHNPNAPVMSEQQFQDYCRKRRCGANGGRCC</sequence>
<dbReference type="Proteomes" id="UP000004105">
    <property type="component" value="Unassembled WGS sequence"/>
</dbReference>
<reference evidence="1 2" key="1">
    <citation type="submission" date="2011-02" db="EMBL/GenBank/DDBJ databases">
        <authorList>
            <person name="Muzny D."/>
            <person name="Qin X."/>
            <person name="Deng J."/>
            <person name="Jiang H."/>
            <person name="Liu Y."/>
            <person name="Qu J."/>
            <person name="Song X.-Z."/>
            <person name="Zhang L."/>
            <person name="Thornton R."/>
            <person name="Coyle M."/>
            <person name="Francisco L."/>
            <person name="Jackson L."/>
            <person name="Javaid M."/>
            <person name="Korchina V."/>
            <person name="Kovar C."/>
            <person name="Mata R."/>
            <person name="Mathew T."/>
            <person name="Ngo R."/>
            <person name="Nguyen L."/>
            <person name="Nguyen N."/>
            <person name="Okwuonu G."/>
            <person name="Ongeri F."/>
            <person name="Pham C."/>
            <person name="Simmons D."/>
            <person name="Wilczek-Boney K."/>
            <person name="Hale W."/>
            <person name="Jakkamsetti A."/>
            <person name="Pham P."/>
            <person name="Ruth R."/>
            <person name="San Lucas F."/>
            <person name="Warren J."/>
            <person name="Zhang J."/>
            <person name="Zhao Z."/>
            <person name="Zhou C."/>
            <person name="Zhu D."/>
            <person name="Lee S."/>
            <person name="Bess C."/>
            <person name="Blankenburg K."/>
            <person name="Forbes L."/>
            <person name="Fu Q."/>
            <person name="Gubbala S."/>
            <person name="Hirani K."/>
            <person name="Jayaseelan J.C."/>
            <person name="Lara F."/>
            <person name="Munidasa M."/>
            <person name="Palculict T."/>
            <person name="Patil S."/>
            <person name="Pu L.-L."/>
            <person name="Saada N."/>
            <person name="Tang L."/>
            <person name="Weissenberger G."/>
            <person name="Zhu Y."/>
            <person name="Hemphill L."/>
            <person name="Shang Y."/>
            <person name="Youmans B."/>
            <person name="Ayvaz T."/>
            <person name="Ross M."/>
            <person name="Santibanez J."/>
            <person name="Aqrawi P."/>
            <person name="Gross S."/>
            <person name="Joshi V."/>
            <person name="Fowler G."/>
            <person name="Nazareth L."/>
            <person name="Reid J."/>
            <person name="Worley K."/>
            <person name="Petrosino J."/>
            <person name="Highlander S."/>
            <person name="Gibbs R."/>
        </authorList>
    </citation>
    <scope>NUCLEOTIDE SEQUENCE [LARGE SCALE GENOMIC DNA]</scope>
    <source>
        <strain evidence="1 2">ATCC BAA-1200</strain>
    </source>
</reference>
<gene>
    <name evidence="1" type="ORF">HMPREF9123_1077</name>
</gene>
<name>F2BBH2_9NEIS</name>
<dbReference type="AlphaFoldDB" id="F2BBH2"/>
<dbReference type="HOGENOM" id="CLU_171734_1_1_4"/>
<evidence type="ECO:0000313" key="1">
    <source>
        <dbReference type="EMBL" id="EGF11271.1"/>
    </source>
</evidence>
<accession>F2BBH2</accession>
<evidence type="ECO:0008006" key="3">
    <source>
        <dbReference type="Google" id="ProtNLM"/>
    </source>
</evidence>
<dbReference type="Pfam" id="PF04328">
    <property type="entry name" value="Sel_put"/>
    <property type="match status" value="1"/>
</dbReference>
<organism evidence="1 2">
    <name type="scientific">Neisseria bacilliformis ATCC BAA-1200</name>
    <dbReference type="NCBI Taxonomy" id="888742"/>
    <lineage>
        <taxon>Bacteria</taxon>
        <taxon>Pseudomonadati</taxon>
        <taxon>Pseudomonadota</taxon>
        <taxon>Betaproteobacteria</taxon>
        <taxon>Neisseriales</taxon>
        <taxon>Neisseriaceae</taxon>
        <taxon>Neisseria</taxon>
    </lineage>
</organism>
<dbReference type="STRING" id="267212.GCA_001063965_00782"/>
<proteinExistence type="predicted"/>
<comment type="caution">
    <text evidence="1">The sequence shown here is derived from an EMBL/GenBank/DDBJ whole genome shotgun (WGS) entry which is preliminary data.</text>
</comment>
<dbReference type="PANTHER" id="PTHR38453:SF1">
    <property type="entry name" value="CYTOPLASMIC PROTEIN"/>
    <property type="match status" value="1"/>
</dbReference>
<dbReference type="EMBL" id="AFAY01000021">
    <property type="protein sequence ID" value="EGF11271.1"/>
    <property type="molecule type" value="Genomic_DNA"/>
</dbReference>
<evidence type="ECO:0000313" key="2">
    <source>
        <dbReference type="Proteomes" id="UP000004105"/>
    </source>
</evidence>